<evidence type="ECO:0000259" key="8">
    <source>
        <dbReference type="PROSITE" id="PS50011"/>
    </source>
</evidence>
<proteinExistence type="predicted"/>
<keyword evidence="2 5" id="KW-0547">Nucleotide-binding</keyword>
<gene>
    <name evidence="9" type="ORF">FHS27_004009</name>
</gene>
<sequence>MNVRSSHSDSRTARFAFAATSALASGLFSRGRQWLFLALLTCLLIVVGVLTYSSVESAVKTNLAEQLRTILNADVAAMEFWLSAQRANAMVLANDERVRDEIQALDSIANQSEGASKTAGLVSSRELKGVREKIDDWLETHKVPGFLLIRRDGLILAGDNDYGIGDPDLAQPFMPILEPIFDGETLVIPPLKSKLVLPDIDGTQRAGIPVMFIAAPVTSDDGKTIAALCLRVRPEEEFTKILSVARAGETGETYAFNRDGVLLTNSRFDEELKDFGLLTDDDKTRSLLNIELRDPGVDMTRGLRPTLRRSSQPLTRMAVSAIAGESGVDVDSYRDYRGVPVVGAWTWLPEYAIGVVTEVDAAEAFRPLNALRRAFAVLAGFLLLTTIALAALAMYASRLELTARRSAIEARRLGQYALDDKLGAGGMGVVYRAHHNMLHRPTAVKLLHAENTNEQAIARFEREVQLTSHLTHPNTIAIYDYGRTPEGVFYYAMEYLDGISLDDVVSRFGRLPQERVVHILQQLCGSLSEAHAMGLIHRDVKPANIMLTKCGGMRDFVKLLDFGLVKSQEVQREVTLAGSLIGTPLYMSPEAIARKEQDGRSDLYAVGAVGYYLLTGGPVFNGNTILELCRQHTEQTPTSPSQRAGVVVNHDVEQLIMQCLAKRPEDRPATAEVLEDQFAACTVAATWTRESAKQWWDENLSGETPSPNDLPQTLAPSPQSLQKTAALMETVEHVPDEES</sequence>
<evidence type="ECO:0000313" key="10">
    <source>
        <dbReference type="Proteomes" id="UP000536179"/>
    </source>
</evidence>
<evidence type="ECO:0000256" key="2">
    <source>
        <dbReference type="ARBA" id="ARBA00022741"/>
    </source>
</evidence>
<evidence type="ECO:0000256" key="4">
    <source>
        <dbReference type="ARBA" id="ARBA00022840"/>
    </source>
</evidence>
<dbReference type="SMART" id="SM00220">
    <property type="entry name" value="S_TKc"/>
    <property type="match status" value="1"/>
</dbReference>
<dbReference type="InterPro" id="IPR017441">
    <property type="entry name" value="Protein_kinase_ATP_BS"/>
</dbReference>
<keyword evidence="3 9" id="KW-0418">Kinase</keyword>
<organism evidence="9 10">
    <name type="scientific">Aporhodopirellula rubra</name>
    <dbReference type="NCBI Taxonomy" id="980271"/>
    <lineage>
        <taxon>Bacteria</taxon>
        <taxon>Pseudomonadati</taxon>
        <taxon>Planctomycetota</taxon>
        <taxon>Planctomycetia</taxon>
        <taxon>Pirellulales</taxon>
        <taxon>Pirellulaceae</taxon>
        <taxon>Aporhodopirellula</taxon>
    </lineage>
</organism>
<dbReference type="PANTHER" id="PTHR43289">
    <property type="entry name" value="MITOGEN-ACTIVATED PROTEIN KINASE KINASE KINASE 20-RELATED"/>
    <property type="match status" value="1"/>
</dbReference>
<keyword evidence="1" id="KW-0808">Transferase</keyword>
<dbReference type="Gene3D" id="3.30.200.20">
    <property type="entry name" value="Phosphorylase Kinase, domain 1"/>
    <property type="match status" value="1"/>
</dbReference>
<keyword evidence="7" id="KW-0812">Transmembrane</keyword>
<dbReference type="SUPFAM" id="SSF56112">
    <property type="entry name" value="Protein kinase-like (PK-like)"/>
    <property type="match status" value="1"/>
</dbReference>
<dbReference type="Pfam" id="PF00069">
    <property type="entry name" value="Pkinase"/>
    <property type="match status" value="1"/>
</dbReference>
<feature type="binding site" evidence="5">
    <location>
        <position position="445"/>
    </location>
    <ligand>
        <name>ATP</name>
        <dbReference type="ChEBI" id="CHEBI:30616"/>
    </ligand>
</feature>
<feature type="compositionally biased region" description="Polar residues" evidence="6">
    <location>
        <begin position="701"/>
        <end position="720"/>
    </location>
</feature>
<accession>A0A7W5E1P2</accession>
<dbReference type="PROSITE" id="PS50011">
    <property type="entry name" value="PROTEIN_KINASE_DOM"/>
    <property type="match status" value="1"/>
</dbReference>
<dbReference type="GO" id="GO:0005524">
    <property type="term" value="F:ATP binding"/>
    <property type="evidence" value="ECO:0007669"/>
    <property type="project" value="UniProtKB-UniRule"/>
</dbReference>
<dbReference type="InterPro" id="IPR000719">
    <property type="entry name" value="Prot_kinase_dom"/>
</dbReference>
<keyword evidence="9" id="KW-0723">Serine/threonine-protein kinase</keyword>
<name>A0A7W5E1P2_9BACT</name>
<keyword evidence="7" id="KW-1133">Transmembrane helix</keyword>
<dbReference type="EMBL" id="JACHXU010000014">
    <property type="protein sequence ID" value="MBB3208182.1"/>
    <property type="molecule type" value="Genomic_DNA"/>
</dbReference>
<evidence type="ECO:0000256" key="3">
    <source>
        <dbReference type="ARBA" id="ARBA00022777"/>
    </source>
</evidence>
<dbReference type="InterPro" id="IPR011009">
    <property type="entry name" value="Kinase-like_dom_sf"/>
</dbReference>
<protein>
    <submittedName>
        <fullName evidence="9">Serine/threonine protein kinase</fullName>
    </submittedName>
</protein>
<comment type="caution">
    <text evidence="9">The sequence shown here is derived from an EMBL/GenBank/DDBJ whole genome shotgun (WGS) entry which is preliminary data.</text>
</comment>
<dbReference type="Gene3D" id="3.30.450.20">
    <property type="entry name" value="PAS domain"/>
    <property type="match status" value="1"/>
</dbReference>
<dbReference type="Gene3D" id="1.10.510.10">
    <property type="entry name" value="Transferase(Phosphotransferase) domain 1"/>
    <property type="match status" value="1"/>
</dbReference>
<evidence type="ECO:0000256" key="6">
    <source>
        <dbReference type="SAM" id="MobiDB-lite"/>
    </source>
</evidence>
<evidence type="ECO:0000256" key="1">
    <source>
        <dbReference type="ARBA" id="ARBA00022679"/>
    </source>
</evidence>
<keyword evidence="4 5" id="KW-0067">ATP-binding</keyword>
<feature type="transmembrane region" description="Helical" evidence="7">
    <location>
        <begin position="375"/>
        <end position="396"/>
    </location>
</feature>
<evidence type="ECO:0000256" key="7">
    <source>
        <dbReference type="SAM" id="Phobius"/>
    </source>
</evidence>
<dbReference type="Proteomes" id="UP000536179">
    <property type="component" value="Unassembled WGS sequence"/>
</dbReference>
<dbReference type="PANTHER" id="PTHR43289:SF6">
    <property type="entry name" value="SERINE_THREONINE-PROTEIN KINASE NEKL-3"/>
    <property type="match status" value="1"/>
</dbReference>
<dbReference type="RefSeq" id="WP_184306416.1">
    <property type="nucleotide sequence ID" value="NZ_JACHXU010000014.1"/>
</dbReference>
<evidence type="ECO:0000256" key="5">
    <source>
        <dbReference type="PROSITE-ProRule" id="PRU10141"/>
    </source>
</evidence>
<dbReference type="CDD" id="cd14014">
    <property type="entry name" value="STKc_PknB_like"/>
    <property type="match status" value="1"/>
</dbReference>
<dbReference type="InterPro" id="IPR008271">
    <property type="entry name" value="Ser/Thr_kinase_AS"/>
</dbReference>
<feature type="domain" description="Protein kinase" evidence="8">
    <location>
        <begin position="416"/>
        <end position="679"/>
    </location>
</feature>
<feature type="transmembrane region" description="Helical" evidence="7">
    <location>
        <begin position="34"/>
        <end position="52"/>
    </location>
</feature>
<feature type="region of interest" description="Disordered" evidence="6">
    <location>
        <begin position="698"/>
        <end position="720"/>
    </location>
</feature>
<dbReference type="GO" id="GO:0004674">
    <property type="term" value="F:protein serine/threonine kinase activity"/>
    <property type="evidence" value="ECO:0007669"/>
    <property type="project" value="UniProtKB-KW"/>
</dbReference>
<dbReference type="PROSITE" id="PS00108">
    <property type="entry name" value="PROTEIN_KINASE_ST"/>
    <property type="match status" value="1"/>
</dbReference>
<dbReference type="PROSITE" id="PS00107">
    <property type="entry name" value="PROTEIN_KINASE_ATP"/>
    <property type="match status" value="1"/>
</dbReference>
<reference evidence="9 10" key="1">
    <citation type="submission" date="2020-08" db="EMBL/GenBank/DDBJ databases">
        <title>Genomic Encyclopedia of Type Strains, Phase III (KMG-III): the genomes of soil and plant-associated and newly described type strains.</title>
        <authorList>
            <person name="Whitman W."/>
        </authorList>
    </citation>
    <scope>NUCLEOTIDE SEQUENCE [LARGE SCALE GENOMIC DNA]</scope>
    <source>
        <strain evidence="9 10">CECT 8075</strain>
    </source>
</reference>
<keyword evidence="10" id="KW-1185">Reference proteome</keyword>
<keyword evidence="7" id="KW-0472">Membrane</keyword>
<dbReference type="AlphaFoldDB" id="A0A7W5E1P2"/>
<evidence type="ECO:0000313" key="9">
    <source>
        <dbReference type="EMBL" id="MBB3208182.1"/>
    </source>
</evidence>